<protein>
    <recommendedName>
        <fullName evidence="1">DUF6957 domain-containing protein</fullName>
    </recommendedName>
</protein>
<sequence length="146" mass="16676">MNTENVLTEILQLSTDQNEGDDELLGDPGEPRQGPMDADEILIGLVQALYPRKPYCLVENWTIFKVDVTEEELNKIHAAGQLPMILFAHNVRFDSERRFDVGDWMRSTFAVSFEEGFLFETRNTIYVLKGPGHEKSASLKTVFSFF</sequence>
<dbReference type="RefSeq" id="WP_057397116.1">
    <property type="nucleotide sequence ID" value="NZ_LJXB01000068.1"/>
</dbReference>
<name>A0A0P8X3C2_PSEFL</name>
<reference evidence="2 3" key="1">
    <citation type="submission" date="2015-09" db="EMBL/GenBank/DDBJ databases">
        <authorList>
            <person name="Jackson K.R."/>
            <person name="Lunt B.L."/>
            <person name="Fisher J.N.B."/>
            <person name="Gardner A.V."/>
            <person name="Bailey M.E."/>
            <person name="Deus L.M."/>
            <person name="Earl A.S."/>
            <person name="Gibby P.D."/>
            <person name="Hartmann K.A."/>
            <person name="Liu J.E."/>
            <person name="Manci A.M."/>
            <person name="Nielsen D.A."/>
            <person name="Solomon M.B."/>
            <person name="Breakwell D.P."/>
            <person name="Burnett S.H."/>
            <person name="Grose J.H."/>
        </authorList>
    </citation>
    <scope>NUCLEOTIDE SEQUENCE [LARGE SCALE GENOMIC DNA]</scope>
    <source>
        <strain evidence="2 3">S613</strain>
    </source>
</reference>
<accession>A0A0P8X3C2</accession>
<dbReference type="AlphaFoldDB" id="A0A0P8X3C2"/>
<comment type="caution">
    <text evidence="2">The sequence shown here is derived from an EMBL/GenBank/DDBJ whole genome shotgun (WGS) entry which is preliminary data.</text>
</comment>
<dbReference type="OrthoDB" id="7020948at2"/>
<dbReference type="Proteomes" id="UP000050349">
    <property type="component" value="Unassembled WGS sequence"/>
</dbReference>
<organism evidence="2 3">
    <name type="scientific">Pseudomonas fluorescens</name>
    <dbReference type="NCBI Taxonomy" id="294"/>
    <lineage>
        <taxon>Bacteria</taxon>
        <taxon>Pseudomonadati</taxon>
        <taxon>Pseudomonadota</taxon>
        <taxon>Gammaproteobacteria</taxon>
        <taxon>Pseudomonadales</taxon>
        <taxon>Pseudomonadaceae</taxon>
        <taxon>Pseudomonas</taxon>
    </lineage>
</organism>
<dbReference type="PATRIC" id="fig|294.162.peg.1879"/>
<proteinExistence type="predicted"/>
<dbReference type="Pfam" id="PF22275">
    <property type="entry name" value="DUF6957"/>
    <property type="match status" value="1"/>
</dbReference>
<evidence type="ECO:0000313" key="2">
    <source>
        <dbReference type="EMBL" id="KPU60428.1"/>
    </source>
</evidence>
<dbReference type="InterPro" id="IPR054232">
    <property type="entry name" value="DUF6957"/>
</dbReference>
<dbReference type="EMBL" id="LJXB01000068">
    <property type="protein sequence ID" value="KPU60428.1"/>
    <property type="molecule type" value="Genomic_DNA"/>
</dbReference>
<feature type="domain" description="DUF6957" evidence="1">
    <location>
        <begin position="37"/>
        <end position="144"/>
    </location>
</feature>
<gene>
    <name evidence="2" type="ORF">AN403_4219</name>
</gene>
<evidence type="ECO:0000313" key="3">
    <source>
        <dbReference type="Proteomes" id="UP000050349"/>
    </source>
</evidence>
<evidence type="ECO:0000259" key="1">
    <source>
        <dbReference type="Pfam" id="PF22275"/>
    </source>
</evidence>